<keyword evidence="10" id="KW-1185">Reference proteome</keyword>
<dbReference type="InterPro" id="IPR013325">
    <property type="entry name" value="RNA_pol_sigma_r2"/>
</dbReference>
<dbReference type="SUPFAM" id="SSF88946">
    <property type="entry name" value="Sigma2 domain of RNA polymerase sigma factors"/>
    <property type="match status" value="1"/>
</dbReference>
<comment type="similarity">
    <text evidence="5">Belongs to the sigma-70 factor family. ECF subfamily.</text>
</comment>
<dbReference type="InterPro" id="IPR036195">
    <property type="entry name" value="AbfB_ABD_sf"/>
</dbReference>
<gene>
    <name evidence="9" type="ORF">ACFQ3T_06720</name>
</gene>
<dbReference type="PANTHER" id="PTHR43133:SF8">
    <property type="entry name" value="RNA POLYMERASE SIGMA FACTOR HI_1459-RELATED"/>
    <property type="match status" value="1"/>
</dbReference>
<dbReference type="Gene3D" id="2.80.10.50">
    <property type="match status" value="1"/>
</dbReference>
<reference evidence="10" key="1">
    <citation type="journal article" date="2019" name="Int. J. Syst. Evol. Microbiol.">
        <title>The Global Catalogue of Microorganisms (GCM) 10K type strain sequencing project: providing services to taxonomists for standard genome sequencing and annotation.</title>
        <authorList>
            <consortium name="The Broad Institute Genomics Platform"/>
            <consortium name="The Broad Institute Genome Sequencing Center for Infectious Disease"/>
            <person name="Wu L."/>
            <person name="Ma J."/>
        </authorList>
    </citation>
    <scope>NUCLEOTIDE SEQUENCE [LARGE SCALE GENOMIC DNA]</scope>
    <source>
        <strain evidence="10">CCUG 60214</strain>
    </source>
</reference>
<keyword evidence="2 5" id="KW-0731">Sigma factor</keyword>
<feature type="region of interest" description="Disordered" evidence="6">
    <location>
        <begin position="314"/>
        <end position="380"/>
    </location>
</feature>
<dbReference type="Proteomes" id="UP001597168">
    <property type="component" value="Unassembled WGS sequence"/>
</dbReference>
<evidence type="ECO:0000256" key="5">
    <source>
        <dbReference type="RuleBase" id="RU000716"/>
    </source>
</evidence>
<evidence type="ECO:0000259" key="8">
    <source>
        <dbReference type="Pfam" id="PF05270"/>
    </source>
</evidence>
<evidence type="ECO:0000259" key="7">
    <source>
        <dbReference type="Pfam" id="PF04542"/>
    </source>
</evidence>
<organism evidence="9 10">
    <name type="scientific">Saccharothrix hoggarensis</name>
    <dbReference type="NCBI Taxonomy" id="913853"/>
    <lineage>
        <taxon>Bacteria</taxon>
        <taxon>Bacillati</taxon>
        <taxon>Actinomycetota</taxon>
        <taxon>Actinomycetes</taxon>
        <taxon>Pseudonocardiales</taxon>
        <taxon>Pseudonocardiaceae</taxon>
        <taxon>Saccharothrix</taxon>
    </lineage>
</organism>
<comment type="caution">
    <text evidence="9">The sequence shown here is derived from an EMBL/GenBank/DDBJ whole genome shotgun (WGS) entry which is preliminary data.</text>
</comment>
<evidence type="ECO:0000256" key="2">
    <source>
        <dbReference type="ARBA" id="ARBA00023082"/>
    </source>
</evidence>
<evidence type="ECO:0000313" key="10">
    <source>
        <dbReference type="Proteomes" id="UP001597168"/>
    </source>
</evidence>
<dbReference type="InterPro" id="IPR007934">
    <property type="entry name" value="AbfB_ABD"/>
</dbReference>
<dbReference type="InterPro" id="IPR014284">
    <property type="entry name" value="RNA_pol_sigma-70_dom"/>
</dbReference>
<dbReference type="InterPro" id="IPR000838">
    <property type="entry name" value="RNA_pol_sigma70_ECF_CS"/>
</dbReference>
<keyword evidence="3 5" id="KW-0238">DNA-binding</keyword>
<dbReference type="RefSeq" id="WP_380721190.1">
    <property type="nucleotide sequence ID" value="NZ_JBHTLK010000020.1"/>
</dbReference>
<dbReference type="Pfam" id="PF05270">
    <property type="entry name" value="AbfB"/>
    <property type="match status" value="1"/>
</dbReference>
<protein>
    <recommendedName>
        <fullName evidence="5">RNA polymerase sigma factor</fullName>
    </recommendedName>
</protein>
<dbReference type="Pfam" id="PF04542">
    <property type="entry name" value="Sigma70_r2"/>
    <property type="match status" value="1"/>
</dbReference>
<dbReference type="EMBL" id="JBHTLK010000020">
    <property type="protein sequence ID" value="MFD1146809.1"/>
    <property type="molecule type" value="Genomic_DNA"/>
</dbReference>
<name>A0ABW3QPU3_9PSEU</name>
<proteinExistence type="inferred from homology"/>
<evidence type="ECO:0000256" key="3">
    <source>
        <dbReference type="ARBA" id="ARBA00023125"/>
    </source>
</evidence>
<evidence type="ECO:0000256" key="6">
    <source>
        <dbReference type="SAM" id="MobiDB-lite"/>
    </source>
</evidence>
<sequence length="525" mass="56596">MRVRAVVDLPGSEVIRSAQAGDPRAVERFVTGCLPLLYNVVGRAMNGRGDVDDVVQETVLRALDGLPRLRDPERLRSWLVAIAIRQVRSWWHHDQRREKVGLPEDVDNLADRRLDFADLTILRLELSGQREEAVRATRWLDDEEREVLALWWLEVAGELTRADVVAACDEPAQHVAVRIQRVKQRLDTARAVARALAAVPRCRELAEEARSWDGTPSARWRKRLGRHVRSCGQCTSDLMPLEGLVGNLALVPLPIGLAGLVLHQLASTAATGAAAATTSAAATAGGVSLKALAAAAAAAVTTVAAIVVHHYTQPTESEERQVALSTVHTPPGSDAGTRAAPESTTVGRTTVTPADLPPTTSPVSSQGRPTDAQPAQVRTSGKALALGRFSLRAASGERYLHRNPWNKYAAMGEISADSDATARQEATFTVVSGLADPACYSFRAPDGDYLRHYVMRVEIGPDDGTTQFAEDSTFCAHPGHGEQAVALEPINFPGHLLRGRPDAEVWIDHGEATGESSFFVVDPLG</sequence>
<dbReference type="Gene3D" id="1.10.1740.10">
    <property type="match status" value="1"/>
</dbReference>
<keyword evidence="4 5" id="KW-0804">Transcription</keyword>
<evidence type="ECO:0000256" key="1">
    <source>
        <dbReference type="ARBA" id="ARBA00023015"/>
    </source>
</evidence>
<feature type="compositionally biased region" description="Polar residues" evidence="6">
    <location>
        <begin position="342"/>
        <end position="352"/>
    </location>
</feature>
<feature type="domain" description="Alpha-L-arabinofuranosidase B arabinose-binding" evidence="8">
    <location>
        <begin position="397"/>
        <end position="511"/>
    </location>
</feature>
<dbReference type="SUPFAM" id="SSF110221">
    <property type="entry name" value="AbfB domain"/>
    <property type="match status" value="1"/>
</dbReference>
<dbReference type="NCBIfam" id="TIGR02937">
    <property type="entry name" value="sigma70-ECF"/>
    <property type="match status" value="1"/>
</dbReference>
<dbReference type="InterPro" id="IPR039425">
    <property type="entry name" value="RNA_pol_sigma-70-like"/>
</dbReference>
<accession>A0ABW3QPU3</accession>
<evidence type="ECO:0000313" key="9">
    <source>
        <dbReference type="EMBL" id="MFD1146809.1"/>
    </source>
</evidence>
<dbReference type="InterPro" id="IPR007627">
    <property type="entry name" value="RNA_pol_sigma70_r2"/>
</dbReference>
<evidence type="ECO:0000256" key="4">
    <source>
        <dbReference type="ARBA" id="ARBA00023163"/>
    </source>
</evidence>
<feature type="domain" description="RNA polymerase sigma-70 region 2" evidence="7">
    <location>
        <begin position="30"/>
        <end position="96"/>
    </location>
</feature>
<dbReference type="PROSITE" id="PS01063">
    <property type="entry name" value="SIGMA70_ECF"/>
    <property type="match status" value="1"/>
</dbReference>
<keyword evidence="1 5" id="KW-0805">Transcription regulation</keyword>
<dbReference type="PANTHER" id="PTHR43133">
    <property type="entry name" value="RNA POLYMERASE ECF-TYPE SIGMA FACTO"/>
    <property type="match status" value="1"/>
</dbReference>